<evidence type="ECO:0000256" key="1">
    <source>
        <dbReference type="ARBA" id="ARBA00004395"/>
    </source>
</evidence>
<sequence length="458" mass="49406">MAEPDDQPSYIDYETFLAPEFDVAGFANSLVLSTNDPQDAPLDLATPLSRVLFDIQEIDSHIDLLTARSAVPLLTHTKAQTEASTRVLADVGPQLASLNESYAQLEAKVIQKHAEADEVRLVVLRLWETLRLGRSVSRCLQLGRQLEVQNTELLGDKEDHRALVRCVHTILSLREVLQQKALGEEGHGLDRVDAIRALQDTVIAPVEKTVRETAERYVREFSLGAASSQRELTFAQAEDAKARAVSALNTLYLLSPSPFPAPNWTPATMLQALELYLRAALQSSLAALARSLAALPTLDRTLSEVSARCQNIVALEQLLSQTKAPFHPLHELTGLPDGGGGSLLQPLLAKLETGSLPGYFWRTLAGHLSPRVQDIITRGGVSARTLRSNRTSVGESIRECVIRGMQATSTVAPAAEGGTVNGTAKVATKNGTGGSAGATGSWDREIAVMVASVVNHLR</sequence>
<feature type="domain" description="Conserved oligomeric Golgi complex subunit 5 N-terminal" evidence="5">
    <location>
        <begin position="14"/>
        <end position="146"/>
    </location>
</feature>
<evidence type="ECO:0000259" key="6">
    <source>
        <dbReference type="Pfam" id="PF20649"/>
    </source>
</evidence>
<evidence type="ECO:0000256" key="4">
    <source>
        <dbReference type="ARBA" id="ARBA00023136"/>
    </source>
</evidence>
<evidence type="ECO:0000256" key="3">
    <source>
        <dbReference type="ARBA" id="ARBA00023034"/>
    </source>
</evidence>
<dbReference type="InterPro" id="IPR019465">
    <property type="entry name" value="Cog5"/>
</dbReference>
<dbReference type="InterPro" id="IPR049176">
    <property type="entry name" value="COG5_N"/>
</dbReference>
<evidence type="ECO:0000256" key="2">
    <source>
        <dbReference type="ARBA" id="ARBA00020974"/>
    </source>
</evidence>
<protein>
    <recommendedName>
        <fullName evidence="2">Conserved oligomeric Golgi complex subunit 5</fullName>
    </recommendedName>
</protein>
<name>A0ABP0CJV6_9PEZI</name>
<reference evidence="7 8" key="1">
    <citation type="submission" date="2024-01" db="EMBL/GenBank/DDBJ databases">
        <authorList>
            <person name="Allen C."/>
            <person name="Tagirdzhanova G."/>
        </authorList>
    </citation>
    <scope>NUCLEOTIDE SEQUENCE [LARGE SCALE GENOMIC DNA]</scope>
</reference>
<evidence type="ECO:0000313" key="7">
    <source>
        <dbReference type="EMBL" id="CAK7231676.1"/>
    </source>
</evidence>
<dbReference type="Pfam" id="PF20649">
    <property type="entry name" value="COG5_C"/>
    <property type="match status" value="1"/>
</dbReference>
<keyword evidence="3" id="KW-0333">Golgi apparatus</keyword>
<comment type="caution">
    <text evidence="7">The sequence shown here is derived from an EMBL/GenBank/DDBJ whole genome shotgun (WGS) entry which is preliminary data.</text>
</comment>
<dbReference type="EMBL" id="CAWUHB010000059">
    <property type="protein sequence ID" value="CAK7231676.1"/>
    <property type="molecule type" value="Genomic_DNA"/>
</dbReference>
<dbReference type="PANTHER" id="PTHR13228:SF3">
    <property type="entry name" value="CONSERVED OLIGOMERIC GOLGI COMPLEX SUBUNIT 5"/>
    <property type="match status" value="1"/>
</dbReference>
<dbReference type="InterPro" id="IPR048485">
    <property type="entry name" value="COG5_helical"/>
</dbReference>
<organism evidence="7 8">
    <name type="scientific">Sporothrix curviconia</name>
    <dbReference type="NCBI Taxonomy" id="1260050"/>
    <lineage>
        <taxon>Eukaryota</taxon>
        <taxon>Fungi</taxon>
        <taxon>Dikarya</taxon>
        <taxon>Ascomycota</taxon>
        <taxon>Pezizomycotina</taxon>
        <taxon>Sordariomycetes</taxon>
        <taxon>Sordariomycetidae</taxon>
        <taxon>Ophiostomatales</taxon>
        <taxon>Ophiostomataceae</taxon>
        <taxon>Sporothrix</taxon>
    </lineage>
</organism>
<gene>
    <name evidence="7" type="primary">COG5</name>
    <name evidence="7" type="ORF">SCUCBS95973_007999</name>
</gene>
<dbReference type="Proteomes" id="UP001642405">
    <property type="component" value="Unassembled WGS sequence"/>
</dbReference>
<evidence type="ECO:0000313" key="8">
    <source>
        <dbReference type="Proteomes" id="UP001642405"/>
    </source>
</evidence>
<keyword evidence="8" id="KW-1185">Reference proteome</keyword>
<comment type="subcellular location">
    <subcellularLocation>
        <location evidence="1">Golgi apparatus membrane</location>
        <topology evidence="1">Peripheral membrane protein</topology>
    </subcellularLocation>
</comment>
<dbReference type="Pfam" id="PF10392">
    <property type="entry name" value="COG5_N"/>
    <property type="match status" value="1"/>
</dbReference>
<evidence type="ECO:0000259" key="5">
    <source>
        <dbReference type="Pfam" id="PF10392"/>
    </source>
</evidence>
<feature type="domain" description="Conserved oligomeric Golgi complex subunit 5 helical" evidence="6">
    <location>
        <begin position="189"/>
        <end position="400"/>
    </location>
</feature>
<dbReference type="PANTHER" id="PTHR13228">
    <property type="entry name" value="CONSERVED OLIGOMERIC GOLGI COMPLEX COMPONENT 5"/>
    <property type="match status" value="1"/>
</dbReference>
<accession>A0ABP0CJV6</accession>
<proteinExistence type="predicted"/>
<keyword evidence="4" id="KW-0472">Membrane</keyword>